<evidence type="ECO:0000313" key="5">
    <source>
        <dbReference type="Proteomes" id="UP000251213"/>
    </source>
</evidence>
<dbReference type="OrthoDB" id="9803619at2"/>
<sequence length="439" mass="50908">MIIQRFSPNYLYQASDTQRRFFSSSLTPPDARDAFEKDYGRIIHSAAFRRLQAKTQVLGQNVGDVHRTRLTHSLEVAQIARGIAIYLNDSQPLFKEDFALDVSLLEAAGLAHDLGHPPFGHRGEQALHECMEHYGGFEANAQTFRMLTRLEGENESGLDLTRGLLLSIMKYPILLDQAVNPRQYEEEMIPPKSSIYTCDVEGFDWVLQPLLEQEKNFLTAVELHPRKHAKTINQTLECSIIELADDIAYGTHDVEDAINLGFIRIEQLKELLSGVTKNIQYPRLMKAKEELDQLKEYDLDKYRLKKIISALISTFIYHLRVEENKGDFESPRCRYQVVLIPELRTLLTQLREIVAEYVINSHKVQTVNWRGSFVLKQLFEAIMNETRLLPEKDRLKIKPMIRDEERARIICDYLAGMTDSFAIRMYERLYGHSRSFFDY</sequence>
<dbReference type="SMART" id="SM00471">
    <property type="entry name" value="HDc"/>
    <property type="match status" value="1"/>
</dbReference>
<comment type="caution">
    <text evidence="4">The sequence shown here is derived from an EMBL/GenBank/DDBJ whole genome shotgun (WGS) entry which is preliminary data.</text>
</comment>
<gene>
    <name evidence="4" type="ORF">DL897_00700</name>
</gene>
<dbReference type="Pfam" id="PF13286">
    <property type="entry name" value="HD_assoc"/>
    <property type="match status" value="1"/>
</dbReference>
<evidence type="ECO:0000256" key="2">
    <source>
        <dbReference type="HAMAP-Rule" id="MF_01212"/>
    </source>
</evidence>
<dbReference type="GO" id="GO:0008832">
    <property type="term" value="F:dGTPase activity"/>
    <property type="evidence" value="ECO:0007669"/>
    <property type="project" value="TreeGrafter"/>
</dbReference>
<organism evidence="4 5">
    <name type="scientific">Thermoflavimicrobium daqui</name>
    <dbReference type="NCBI Taxonomy" id="2137476"/>
    <lineage>
        <taxon>Bacteria</taxon>
        <taxon>Bacillati</taxon>
        <taxon>Bacillota</taxon>
        <taxon>Bacilli</taxon>
        <taxon>Bacillales</taxon>
        <taxon>Thermoactinomycetaceae</taxon>
        <taxon>Thermoflavimicrobium</taxon>
    </lineage>
</organism>
<dbReference type="NCBIfam" id="TIGR01353">
    <property type="entry name" value="dGTP_triPase"/>
    <property type="match status" value="1"/>
</dbReference>
<dbReference type="Proteomes" id="UP000251213">
    <property type="component" value="Unassembled WGS sequence"/>
</dbReference>
<accession>A0A364K8I8</accession>
<dbReference type="NCBIfam" id="NF041026">
    <property type="entry name" value="antiphage_dGTPase"/>
    <property type="match status" value="1"/>
</dbReference>
<dbReference type="CDD" id="cd00077">
    <property type="entry name" value="HDc"/>
    <property type="match status" value="1"/>
</dbReference>
<dbReference type="SUPFAM" id="SSF109604">
    <property type="entry name" value="HD-domain/PDEase-like"/>
    <property type="match status" value="1"/>
</dbReference>
<proteinExistence type="inferred from homology"/>
<comment type="similarity">
    <text evidence="2">Belongs to the dGTPase family. Type 2 subfamily.</text>
</comment>
<dbReference type="Pfam" id="PF01966">
    <property type="entry name" value="HD"/>
    <property type="match status" value="1"/>
</dbReference>
<evidence type="ECO:0000256" key="1">
    <source>
        <dbReference type="ARBA" id="ARBA00022801"/>
    </source>
</evidence>
<dbReference type="HAMAP" id="MF_01212">
    <property type="entry name" value="dGTPase_type2"/>
    <property type="match status" value="1"/>
</dbReference>
<dbReference type="EMBL" id="QJKK01000001">
    <property type="protein sequence ID" value="RAL26604.1"/>
    <property type="molecule type" value="Genomic_DNA"/>
</dbReference>
<dbReference type="InterPro" id="IPR026875">
    <property type="entry name" value="PHydrolase_assoc_dom"/>
</dbReference>
<feature type="domain" description="HD" evidence="3">
    <location>
        <begin position="69"/>
        <end position="250"/>
    </location>
</feature>
<dbReference type="RefSeq" id="WP_113657209.1">
    <property type="nucleotide sequence ID" value="NZ_KZ845663.1"/>
</dbReference>
<dbReference type="Gene3D" id="1.10.3210.10">
    <property type="entry name" value="Hypothetical protein af1432"/>
    <property type="match status" value="1"/>
</dbReference>
<dbReference type="InterPro" id="IPR006261">
    <property type="entry name" value="dGTPase"/>
</dbReference>
<dbReference type="InterPro" id="IPR023023">
    <property type="entry name" value="dNTPase_2"/>
</dbReference>
<dbReference type="PANTHER" id="PTHR11373:SF40">
    <property type="entry name" value="DEOXYGUANOSINETRIPHOSPHATE TRIPHOSPHOHYDROLASE-LIKE PROTEIN 2"/>
    <property type="match status" value="1"/>
</dbReference>
<evidence type="ECO:0000313" key="4">
    <source>
        <dbReference type="EMBL" id="RAL26604.1"/>
    </source>
</evidence>
<name>A0A364K8I8_9BACL</name>
<dbReference type="GO" id="GO:0006203">
    <property type="term" value="P:dGTP catabolic process"/>
    <property type="evidence" value="ECO:0007669"/>
    <property type="project" value="TreeGrafter"/>
</dbReference>
<dbReference type="InterPro" id="IPR050135">
    <property type="entry name" value="dGTPase-like"/>
</dbReference>
<keyword evidence="1 2" id="KW-0378">Hydrolase</keyword>
<keyword evidence="5" id="KW-1185">Reference proteome</keyword>
<dbReference type="PANTHER" id="PTHR11373">
    <property type="entry name" value="DEOXYNUCLEOSIDE TRIPHOSPHATE TRIPHOSPHOHYDROLASE"/>
    <property type="match status" value="1"/>
</dbReference>
<dbReference type="AlphaFoldDB" id="A0A364K8I8"/>
<reference evidence="4 5" key="1">
    <citation type="submission" date="2018-06" db="EMBL/GenBank/DDBJ databases">
        <title>Thermoflavimicrobium daqus sp. nov., a thermophilic microbe isolated from Moutai-flavour Daqu.</title>
        <authorList>
            <person name="Wang X."/>
            <person name="Zhou H."/>
        </authorList>
    </citation>
    <scope>NUCLEOTIDE SEQUENCE [LARGE SCALE GENOMIC DNA]</scope>
    <source>
        <strain evidence="4 5">FBKL4.011</strain>
    </source>
</reference>
<dbReference type="NCBIfam" id="NF003701">
    <property type="entry name" value="PRK05318.1"/>
    <property type="match status" value="1"/>
</dbReference>
<dbReference type="InterPro" id="IPR006674">
    <property type="entry name" value="HD_domain"/>
</dbReference>
<reference evidence="4 5" key="2">
    <citation type="submission" date="2018-06" db="EMBL/GenBank/DDBJ databases">
        <authorList>
            <person name="Zhirakovskaya E."/>
        </authorList>
    </citation>
    <scope>NUCLEOTIDE SEQUENCE [LARGE SCALE GENOMIC DNA]</scope>
    <source>
        <strain evidence="4 5">FBKL4.011</strain>
    </source>
</reference>
<evidence type="ECO:0000259" key="3">
    <source>
        <dbReference type="PROSITE" id="PS51831"/>
    </source>
</evidence>
<dbReference type="InterPro" id="IPR003607">
    <property type="entry name" value="HD/PDEase_dom"/>
</dbReference>
<protein>
    <recommendedName>
        <fullName evidence="2">Deoxyguanosinetriphosphate triphosphohydrolase-like protein</fullName>
    </recommendedName>
</protein>
<dbReference type="PROSITE" id="PS51831">
    <property type="entry name" value="HD"/>
    <property type="match status" value="1"/>
</dbReference>